<dbReference type="EMBL" id="CH981524">
    <property type="protein sequence ID" value="EDK42363.1"/>
    <property type="molecule type" value="Genomic_DNA"/>
</dbReference>
<dbReference type="InParanoid" id="A5DT55"/>
<feature type="region of interest" description="Disordered" evidence="1">
    <location>
        <begin position="143"/>
        <end position="166"/>
    </location>
</feature>
<feature type="compositionally biased region" description="Low complexity" evidence="1">
    <location>
        <begin position="402"/>
        <end position="415"/>
    </location>
</feature>
<feature type="region of interest" description="Disordered" evidence="1">
    <location>
        <begin position="59"/>
        <end position="111"/>
    </location>
</feature>
<reference evidence="2 3" key="1">
    <citation type="journal article" date="2009" name="Nature">
        <title>Evolution of pathogenicity and sexual reproduction in eight Candida genomes.</title>
        <authorList>
            <person name="Butler G."/>
            <person name="Rasmussen M.D."/>
            <person name="Lin M.F."/>
            <person name="Santos M.A."/>
            <person name="Sakthikumar S."/>
            <person name="Munro C.A."/>
            <person name="Rheinbay E."/>
            <person name="Grabherr M."/>
            <person name="Forche A."/>
            <person name="Reedy J.L."/>
            <person name="Agrafioti I."/>
            <person name="Arnaud M.B."/>
            <person name="Bates S."/>
            <person name="Brown A.J."/>
            <person name="Brunke S."/>
            <person name="Costanzo M.C."/>
            <person name="Fitzpatrick D.A."/>
            <person name="de Groot P.W."/>
            <person name="Harris D."/>
            <person name="Hoyer L.L."/>
            <person name="Hube B."/>
            <person name="Klis F.M."/>
            <person name="Kodira C."/>
            <person name="Lennard N."/>
            <person name="Logue M.E."/>
            <person name="Martin R."/>
            <person name="Neiman A.M."/>
            <person name="Nikolaou E."/>
            <person name="Quail M.A."/>
            <person name="Quinn J."/>
            <person name="Santos M.C."/>
            <person name="Schmitzberger F.F."/>
            <person name="Sherlock G."/>
            <person name="Shah P."/>
            <person name="Silverstein K.A."/>
            <person name="Skrzypek M.S."/>
            <person name="Soll D."/>
            <person name="Staggs R."/>
            <person name="Stansfield I."/>
            <person name="Stumpf M.P."/>
            <person name="Sudbery P.E."/>
            <person name="Srikantha T."/>
            <person name="Zeng Q."/>
            <person name="Berman J."/>
            <person name="Berriman M."/>
            <person name="Heitman J."/>
            <person name="Gow N.A."/>
            <person name="Lorenz M.C."/>
            <person name="Birren B.W."/>
            <person name="Kellis M."/>
            <person name="Cuomo C.A."/>
        </authorList>
    </citation>
    <scope>NUCLEOTIDE SEQUENCE [LARGE SCALE GENOMIC DNA]</scope>
    <source>
        <strain evidence="3">ATCC 11503 / BCRC 21390 / CBS 2605 / JCM 1781 / NBRC 1676 / NRRL YB-4239</strain>
    </source>
</reference>
<dbReference type="Gene3D" id="1.20.1280.50">
    <property type="match status" value="1"/>
</dbReference>
<dbReference type="HOGENOM" id="CLU_394915_0_0_1"/>
<dbReference type="GeneID" id="5234940"/>
<gene>
    <name evidence="2" type="ORF">LELG_00541</name>
</gene>
<keyword evidence="3" id="KW-1185">Reference proteome</keyword>
<sequence length="830" mass="93333">MEMISAESIDFHHHLPPYRSLLNPNARYDYRSHQLVPLTQNDLNLLQSVFRNNRMTNTMNNNNTTTTTTNNNQYKNKNKNTIFTRNNRRRNESKNTNLKSQTEEHSTSNEHLKMKYRSLLNDVGRSLTLKLSNNNLLGNVNQTTSSSSASASASSSSSSSSSGSLLNSSAPLGAGGYGAQQQGQGQVESISRSSTIFANHFLSKSSTLKSIQIPHRAPKIKHVTELPIEILNYIFQFIDNKEDYKCCLLTCKLFYQLAKPYYYANLSFSSTFRLAQFVTYLRCNPEVGQYVLTIDLSDIKPGLDENEESAIREADEHNQNHNHNNNHNNNHNINGVGEGANANEAENIPNPSLSSASTKPFGHNRVLAGWRDWKFKNNPLYTVHPAPLMKIASSSQISVVSSKSNSSHKSSSSSSPKRLTKPFKYFKARKRSKSFSGFNEKNSGKKTRPRLEVLKLQMDDISKSARFASPPHPTINKFLLNYASSKDVPVGYVVHIINLCPNVVSLNLGNLSLSTDYEISRKVASKFQTFDLLNNYPRDLVHRIDQCMNFHNGEADPIGGTSSANASTINGKDNLRQIQGFKSSFFRSRQMNVSSASSVYSMTTFSKPIRKYNSLLPPLPSMIADISYLKRGDGKVFLSDLNLKSINHDYLRKVDEHEILSAIATVHGRRGRYHKAFQSSLAGEEVFGGLLYLNMSSMIWLNRLMIEKFLINLLTYETASEESDDHFGQGLNSQSFDDDNYTSGADSYSNSGNGEGRYSPTKDSRLNLVIDFSDSGMYKNLIWAQEIDLRTETGCKLANQIIRNELLTPQEEELARERERRGRMGENYLA</sequence>
<evidence type="ECO:0000256" key="1">
    <source>
        <dbReference type="SAM" id="MobiDB-lite"/>
    </source>
</evidence>
<feature type="compositionally biased region" description="Low complexity" evidence="1">
    <location>
        <begin position="59"/>
        <end position="85"/>
    </location>
</feature>
<dbReference type="VEuPathDB" id="FungiDB:LELG_00541"/>
<dbReference type="AlphaFoldDB" id="A5DT55"/>
<dbReference type="InterPro" id="IPR036047">
    <property type="entry name" value="F-box-like_dom_sf"/>
</dbReference>
<feature type="compositionally biased region" description="Polar residues" evidence="1">
    <location>
        <begin position="730"/>
        <end position="752"/>
    </location>
</feature>
<dbReference type="Proteomes" id="UP000001996">
    <property type="component" value="Unassembled WGS sequence"/>
</dbReference>
<proteinExistence type="predicted"/>
<protein>
    <recommendedName>
        <fullName evidence="4">F-box domain-containing protein</fullName>
    </recommendedName>
</protein>
<organism evidence="2 3">
    <name type="scientific">Lodderomyces elongisporus (strain ATCC 11503 / CBS 2605 / JCM 1781 / NBRC 1676 / NRRL YB-4239)</name>
    <name type="common">Yeast</name>
    <name type="synonym">Saccharomyces elongisporus</name>
    <dbReference type="NCBI Taxonomy" id="379508"/>
    <lineage>
        <taxon>Eukaryota</taxon>
        <taxon>Fungi</taxon>
        <taxon>Dikarya</taxon>
        <taxon>Ascomycota</taxon>
        <taxon>Saccharomycotina</taxon>
        <taxon>Pichiomycetes</taxon>
        <taxon>Debaryomycetaceae</taxon>
        <taxon>Candida/Lodderomyces clade</taxon>
        <taxon>Lodderomyces</taxon>
    </lineage>
</organism>
<dbReference type="eggNOG" id="ENOG502R67H">
    <property type="taxonomic scope" value="Eukaryota"/>
</dbReference>
<evidence type="ECO:0000313" key="2">
    <source>
        <dbReference type="EMBL" id="EDK42363.1"/>
    </source>
</evidence>
<dbReference type="STRING" id="379508.A5DT55"/>
<name>A5DT55_LODEL</name>
<dbReference type="FunCoup" id="A5DT55">
    <property type="interactions" value="21"/>
</dbReference>
<dbReference type="SUPFAM" id="SSF81383">
    <property type="entry name" value="F-box domain"/>
    <property type="match status" value="1"/>
</dbReference>
<dbReference type="OMA" id="RDWKFKN"/>
<feature type="region of interest" description="Disordered" evidence="1">
    <location>
        <begin position="724"/>
        <end position="760"/>
    </location>
</feature>
<accession>A5DT55</accession>
<dbReference type="KEGG" id="lel:PVL30_000527"/>
<feature type="compositionally biased region" description="Low complexity" evidence="1">
    <location>
        <begin position="321"/>
        <end position="351"/>
    </location>
</feature>
<feature type="region of interest" description="Disordered" evidence="1">
    <location>
        <begin position="402"/>
        <end position="423"/>
    </location>
</feature>
<feature type="region of interest" description="Disordered" evidence="1">
    <location>
        <begin position="318"/>
        <end position="359"/>
    </location>
</feature>
<dbReference type="OrthoDB" id="5351126at2759"/>
<evidence type="ECO:0008006" key="4">
    <source>
        <dbReference type="Google" id="ProtNLM"/>
    </source>
</evidence>
<feature type="compositionally biased region" description="Basic and acidic residues" evidence="1">
    <location>
        <begin position="101"/>
        <end position="111"/>
    </location>
</feature>
<evidence type="ECO:0000313" key="3">
    <source>
        <dbReference type="Proteomes" id="UP000001996"/>
    </source>
</evidence>